<dbReference type="AlphaFoldDB" id="A0A0E9W0P2"/>
<accession>A0A0E9W0P2</accession>
<name>A0A0E9W0P2_ANGAN</name>
<protein>
    <submittedName>
        <fullName evidence="2">Uncharacterized protein</fullName>
    </submittedName>
</protein>
<proteinExistence type="predicted"/>
<evidence type="ECO:0000256" key="1">
    <source>
        <dbReference type="SAM" id="Phobius"/>
    </source>
</evidence>
<reference evidence="2" key="2">
    <citation type="journal article" date="2015" name="Fish Shellfish Immunol.">
        <title>Early steps in the European eel (Anguilla anguilla)-Vibrio vulnificus interaction in the gills: Role of the RtxA13 toxin.</title>
        <authorList>
            <person name="Callol A."/>
            <person name="Pajuelo D."/>
            <person name="Ebbesson L."/>
            <person name="Teles M."/>
            <person name="MacKenzie S."/>
            <person name="Amaro C."/>
        </authorList>
    </citation>
    <scope>NUCLEOTIDE SEQUENCE</scope>
</reference>
<evidence type="ECO:0000313" key="2">
    <source>
        <dbReference type="EMBL" id="JAH83048.1"/>
    </source>
</evidence>
<reference evidence="2" key="1">
    <citation type="submission" date="2014-11" db="EMBL/GenBank/DDBJ databases">
        <authorList>
            <person name="Amaro Gonzalez C."/>
        </authorList>
    </citation>
    <scope>NUCLEOTIDE SEQUENCE</scope>
</reference>
<keyword evidence="1" id="KW-0472">Membrane</keyword>
<sequence length="45" mass="5143">MVMHLIPSTSSTIIIFGLTLVFQNNTNFSSMQFHRIPFFAVVKNI</sequence>
<dbReference type="EMBL" id="GBXM01025529">
    <property type="protein sequence ID" value="JAH83048.1"/>
    <property type="molecule type" value="Transcribed_RNA"/>
</dbReference>
<keyword evidence="1" id="KW-0812">Transmembrane</keyword>
<keyword evidence="1" id="KW-1133">Transmembrane helix</keyword>
<feature type="transmembrane region" description="Helical" evidence="1">
    <location>
        <begin position="6"/>
        <end position="22"/>
    </location>
</feature>
<organism evidence="2">
    <name type="scientific">Anguilla anguilla</name>
    <name type="common">European freshwater eel</name>
    <name type="synonym">Muraena anguilla</name>
    <dbReference type="NCBI Taxonomy" id="7936"/>
    <lineage>
        <taxon>Eukaryota</taxon>
        <taxon>Metazoa</taxon>
        <taxon>Chordata</taxon>
        <taxon>Craniata</taxon>
        <taxon>Vertebrata</taxon>
        <taxon>Euteleostomi</taxon>
        <taxon>Actinopterygii</taxon>
        <taxon>Neopterygii</taxon>
        <taxon>Teleostei</taxon>
        <taxon>Anguilliformes</taxon>
        <taxon>Anguillidae</taxon>
        <taxon>Anguilla</taxon>
    </lineage>
</organism>